<dbReference type="PROSITE" id="PS00321">
    <property type="entry name" value="RECA_1"/>
    <property type="match status" value="1"/>
</dbReference>
<keyword evidence="4 7" id="KW-0067">ATP-binding</keyword>
<accession>A0ABR9TCW4</accession>
<dbReference type="InterPro" id="IPR027417">
    <property type="entry name" value="P-loop_NTPase"/>
</dbReference>
<sequence>MSKEDKLKALQLTLDKLDKTYGKGAIMKLGDSAVEPIESISTGSLGLDIALGIGGVPKGRVIEIYGPESSGKTTLATHIVAEAQKKGGIAAIIDAEHAFDKYYAQKLGVDIENLLISQPDNGEQGLEIADNLIRSGAIDVIVIDSVAALVPKGEIEGEMGDSKMGLQARLMSQALRKLTGTISKTNCCCIFINQLREKIGVMFGNPETTTGGNALKFYASVRLDIRRTSQIKDADEVSGNRVKVKIVKNKVAPPFRIAEFDIMFGEGISKVGEIIDLGVEYGIVKKSGSWFSYGDTKLGQGRDSVKSLLLDNPDLSDEIEAKIRAEVSGVNLDQSVLGKEE</sequence>
<evidence type="ECO:0000259" key="11">
    <source>
        <dbReference type="PROSITE" id="PS50163"/>
    </source>
</evidence>
<dbReference type="InterPro" id="IPR023400">
    <property type="entry name" value="RecA_C_sf"/>
</dbReference>
<dbReference type="PANTHER" id="PTHR45900">
    <property type="entry name" value="RECA"/>
    <property type="match status" value="1"/>
</dbReference>
<keyword evidence="7" id="KW-0963">Cytoplasm</keyword>
<feature type="domain" description="RecA family profile 2" evidence="11">
    <location>
        <begin position="200"/>
        <end position="273"/>
    </location>
</feature>
<keyword evidence="7 9" id="KW-0227">DNA damage</keyword>
<comment type="caution">
    <text evidence="12">The sequence shown here is derived from an EMBL/GenBank/DDBJ whole genome shotgun (WGS) entry which is preliminary data.</text>
</comment>
<keyword evidence="6 7" id="KW-0233">DNA recombination</keyword>
<gene>
    <name evidence="7 12" type="primary">recA</name>
    <name evidence="12" type="ORF">C4F40_20600</name>
</gene>
<dbReference type="PROSITE" id="PS50163">
    <property type="entry name" value="RECA_3"/>
    <property type="match status" value="1"/>
</dbReference>
<comment type="subcellular location">
    <subcellularLocation>
        <location evidence="7">Cytoplasm</location>
    </subcellularLocation>
</comment>
<dbReference type="InterPro" id="IPR013765">
    <property type="entry name" value="DNA_recomb/repair_RecA"/>
</dbReference>
<dbReference type="InterPro" id="IPR020587">
    <property type="entry name" value="RecA_monomer-monomer_interface"/>
</dbReference>
<evidence type="ECO:0000259" key="10">
    <source>
        <dbReference type="PROSITE" id="PS50162"/>
    </source>
</evidence>
<dbReference type="EMBL" id="PSKQ01000026">
    <property type="protein sequence ID" value="MBE8723126.1"/>
    <property type="molecule type" value="Genomic_DNA"/>
</dbReference>
<dbReference type="InterPro" id="IPR020588">
    <property type="entry name" value="RecA_ATP-bd"/>
</dbReference>
<dbReference type="SMART" id="SM00382">
    <property type="entry name" value="AAA"/>
    <property type="match status" value="1"/>
</dbReference>
<reference evidence="12 13" key="1">
    <citation type="submission" date="2018-02" db="EMBL/GenBank/DDBJ databases">
        <title>Sphingobacterium KA21.</title>
        <authorList>
            <person name="Vasarhelyi B.M."/>
            <person name="Deshmukh S."/>
            <person name="Balint B."/>
            <person name="Kukolya J."/>
        </authorList>
    </citation>
    <scope>NUCLEOTIDE SEQUENCE [LARGE SCALE GENOMIC DNA]</scope>
    <source>
        <strain evidence="12 13">Ka21</strain>
    </source>
</reference>
<evidence type="ECO:0000313" key="12">
    <source>
        <dbReference type="EMBL" id="MBE8723126.1"/>
    </source>
</evidence>
<dbReference type="InterPro" id="IPR049261">
    <property type="entry name" value="RecA-like_C"/>
</dbReference>
<feature type="binding site" evidence="7">
    <location>
        <begin position="66"/>
        <end position="73"/>
    </location>
    <ligand>
        <name>ATP</name>
        <dbReference type="ChEBI" id="CHEBI:30616"/>
    </ligand>
</feature>
<dbReference type="Pfam" id="PF00154">
    <property type="entry name" value="RecA_N"/>
    <property type="match status" value="1"/>
</dbReference>
<feature type="domain" description="RecA family profile 1" evidence="10">
    <location>
        <begin position="36"/>
        <end position="195"/>
    </location>
</feature>
<evidence type="ECO:0000256" key="4">
    <source>
        <dbReference type="ARBA" id="ARBA00022840"/>
    </source>
</evidence>
<comment type="similarity">
    <text evidence="1 7 9">Belongs to the RecA family.</text>
</comment>
<dbReference type="PRINTS" id="PR00142">
    <property type="entry name" value="RECA"/>
</dbReference>
<evidence type="ECO:0000256" key="9">
    <source>
        <dbReference type="RuleBase" id="RU004527"/>
    </source>
</evidence>
<keyword evidence="3 7" id="KW-0547">Nucleotide-binding</keyword>
<dbReference type="PANTHER" id="PTHR45900:SF1">
    <property type="entry name" value="MITOCHONDRIAL DNA REPAIR PROTEIN RECA HOMOLOG-RELATED"/>
    <property type="match status" value="1"/>
</dbReference>
<evidence type="ECO:0000256" key="6">
    <source>
        <dbReference type="ARBA" id="ARBA00023172"/>
    </source>
</evidence>
<keyword evidence="7 8" id="KW-0742">SOS response</keyword>
<evidence type="ECO:0000256" key="8">
    <source>
        <dbReference type="RuleBase" id="RU000526"/>
    </source>
</evidence>
<dbReference type="Pfam" id="PF21096">
    <property type="entry name" value="RecA_C"/>
    <property type="match status" value="1"/>
</dbReference>
<dbReference type="SUPFAM" id="SSF54752">
    <property type="entry name" value="RecA protein, C-terminal domain"/>
    <property type="match status" value="1"/>
</dbReference>
<keyword evidence="7 8" id="KW-0234">DNA repair</keyword>
<dbReference type="InterPro" id="IPR049428">
    <property type="entry name" value="RecA-like_N"/>
</dbReference>
<dbReference type="NCBIfam" id="TIGR02012">
    <property type="entry name" value="tigrfam_recA"/>
    <property type="match status" value="1"/>
</dbReference>
<dbReference type="RefSeq" id="WP_196941276.1">
    <property type="nucleotide sequence ID" value="NZ_MU158693.1"/>
</dbReference>
<name>A0ABR9TCW4_9SPHI</name>
<comment type="function">
    <text evidence="7">Can catalyze the hydrolysis of ATP in the presence of single-stranded DNA, the ATP-dependent uptake of single-stranded DNA by duplex DNA, and the ATP-dependent hybridization of homologous single-stranded DNAs. It interacts with LexA causing its activation and leading to its autocatalytic cleavage.</text>
</comment>
<dbReference type="CDD" id="cd00983">
    <property type="entry name" value="RecA"/>
    <property type="match status" value="1"/>
</dbReference>
<dbReference type="HAMAP" id="MF_00268">
    <property type="entry name" value="RecA"/>
    <property type="match status" value="1"/>
</dbReference>
<keyword evidence="5 7" id="KW-0238">DNA-binding</keyword>
<evidence type="ECO:0000256" key="7">
    <source>
        <dbReference type="HAMAP-Rule" id="MF_00268"/>
    </source>
</evidence>
<evidence type="ECO:0000313" key="13">
    <source>
        <dbReference type="Proteomes" id="UP000618319"/>
    </source>
</evidence>
<dbReference type="PROSITE" id="PS50162">
    <property type="entry name" value="RECA_2"/>
    <property type="match status" value="1"/>
</dbReference>
<evidence type="ECO:0000256" key="3">
    <source>
        <dbReference type="ARBA" id="ARBA00022741"/>
    </source>
</evidence>
<proteinExistence type="inferred from homology"/>
<dbReference type="Gene3D" id="3.40.50.300">
    <property type="entry name" value="P-loop containing nucleotide triphosphate hydrolases"/>
    <property type="match status" value="1"/>
</dbReference>
<dbReference type="SUPFAM" id="SSF52540">
    <property type="entry name" value="P-loop containing nucleoside triphosphate hydrolases"/>
    <property type="match status" value="1"/>
</dbReference>
<evidence type="ECO:0000256" key="2">
    <source>
        <dbReference type="ARBA" id="ARBA00015553"/>
    </source>
</evidence>
<keyword evidence="13" id="KW-1185">Reference proteome</keyword>
<protein>
    <recommendedName>
        <fullName evidence="2 7">Protein RecA</fullName>
    </recommendedName>
    <alternativeName>
        <fullName evidence="7 8">Recombinase A</fullName>
    </alternativeName>
</protein>
<evidence type="ECO:0000256" key="1">
    <source>
        <dbReference type="ARBA" id="ARBA00009391"/>
    </source>
</evidence>
<organism evidence="12 13">
    <name type="scientific">Sphingobacterium pedocola</name>
    <dbReference type="NCBI Taxonomy" id="2082722"/>
    <lineage>
        <taxon>Bacteria</taxon>
        <taxon>Pseudomonadati</taxon>
        <taxon>Bacteroidota</taxon>
        <taxon>Sphingobacteriia</taxon>
        <taxon>Sphingobacteriales</taxon>
        <taxon>Sphingobacteriaceae</taxon>
        <taxon>Sphingobacterium</taxon>
    </lineage>
</organism>
<dbReference type="InterPro" id="IPR003593">
    <property type="entry name" value="AAA+_ATPase"/>
</dbReference>
<evidence type="ECO:0000256" key="5">
    <source>
        <dbReference type="ARBA" id="ARBA00023125"/>
    </source>
</evidence>
<dbReference type="Proteomes" id="UP000618319">
    <property type="component" value="Unassembled WGS sequence"/>
</dbReference>
<dbReference type="InterPro" id="IPR020584">
    <property type="entry name" value="DNA_recomb/repair_RecA_CS"/>
</dbReference>